<evidence type="ECO:0000256" key="3">
    <source>
        <dbReference type="ARBA" id="ARBA00022490"/>
    </source>
</evidence>
<dbReference type="GO" id="GO:0006631">
    <property type="term" value="P:fatty acid metabolic process"/>
    <property type="evidence" value="ECO:0007669"/>
    <property type="project" value="UniProtKB-KW"/>
</dbReference>
<dbReference type="InterPro" id="IPR020613">
    <property type="entry name" value="Thiolase_CS"/>
</dbReference>
<comment type="similarity">
    <text evidence="2 11">Belongs to the thiolase-like superfamily. Thiolase family.</text>
</comment>
<dbReference type="PANTHER" id="PTHR18919:SF153">
    <property type="entry name" value="TRIFUNCTIONAL ENZYME SUBUNIT BETA, MITOCHONDRIAL"/>
    <property type="match status" value="1"/>
</dbReference>
<evidence type="ECO:0000256" key="6">
    <source>
        <dbReference type="ARBA" id="ARBA00023098"/>
    </source>
</evidence>
<evidence type="ECO:0000256" key="4">
    <source>
        <dbReference type="ARBA" id="ARBA00022679"/>
    </source>
</evidence>
<dbReference type="SUPFAM" id="SSF53901">
    <property type="entry name" value="Thiolase-like"/>
    <property type="match status" value="2"/>
</dbReference>
<evidence type="ECO:0000313" key="14">
    <source>
        <dbReference type="EMBL" id="KAL3803791.1"/>
    </source>
</evidence>
<dbReference type="FunFam" id="3.40.47.10:FF:000011">
    <property type="entry name" value="3-ketoacyl-CoA thiolase"/>
    <property type="match status" value="1"/>
</dbReference>
<dbReference type="EMBL" id="JALLPJ020000062">
    <property type="protein sequence ID" value="KAL3803791.1"/>
    <property type="molecule type" value="Genomic_DNA"/>
</dbReference>
<comment type="subcellular location">
    <subcellularLocation>
        <location evidence="1">Mitochondrion</location>
    </subcellularLocation>
</comment>
<gene>
    <name evidence="14" type="ORF">ACHAWO_009197</name>
</gene>
<dbReference type="GO" id="GO:0003988">
    <property type="term" value="F:acetyl-CoA C-acyltransferase activity"/>
    <property type="evidence" value="ECO:0007669"/>
    <property type="project" value="UniProtKB-EC"/>
</dbReference>
<dbReference type="EC" id="2.3.1.16" evidence="9"/>
<dbReference type="InterPro" id="IPR016039">
    <property type="entry name" value="Thiolase-like"/>
</dbReference>
<sequence length="441" mass="47035">MLSRLLPKPRLLSTAAASRNVVVVDGIRLPFALTSTIYTDQLAVDLQRLAFTGLIAKTGLDKRDVDYLIAGTVIQEVRTSNLAREAAIGAGFPASIGGHTVAMACISSSVAITSAAEKIQSGHASAIIAGGAETFSDVPIRLTRPIRQKLITLPKALKKGGPLGAIRHMTKGLKMKDVALETPAIANYTTGEVMGVSSDRLSAKFGVSREEQDAFTVRSHTLAGKAHKDGWYNGEIVPYKGSTEENGIKADSTIESVSKLKPAFVKPHGTHTAANSSFLTDGASASLIMSEERALELGFKPLAYLRDWSFKACDPFEELLLGPTYCSQQVLSRNNLNLQSDIGVFEIHEAFAGQILSNITAMKSQKFADEKFNGKVVGEVDVDKMNTKGGSLALGHPFGATGSRLITTAARRLQDEGERFALIAACADGGLGHACILERYD</sequence>
<name>A0ABD3QV05_9STRA</name>
<evidence type="ECO:0000259" key="12">
    <source>
        <dbReference type="Pfam" id="PF00108"/>
    </source>
</evidence>
<evidence type="ECO:0000256" key="10">
    <source>
        <dbReference type="PIRSR" id="PIRSR000429-1"/>
    </source>
</evidence>
<feature type="active site" description="Proton acceptor" evidence="10">
    <location>
        <position position="426"/>
    </location>
</feature>
<evidence type="ECO:0000256" key="11">
    <source>
        <dbReference type="RuleBase" id="RU003557"/>
    </source>
</evidence>
<protein>
    <recommendedName>
        <fullName evidence="9">acetyl-CoA C-acyltransferase</fullName>
        <ecNumber evidence="9">2.3.1.16</ecNumber>
    </recommendedName>
</protein>
<evidence type="ECO:0000256" key="9">
    <source>
        <dbReference type="ARBA" id="ARBA00024073"/>
    </source>
</evidence>
<keyword evidence="7" id="KW-0496">Mitochondrion</keyword>
<dbReference type="NCBIfam" id="TIGR01930">
    <property type="entry name" value="AcCoA-C-Actrans"/>
    <property type="match status" value="1"/>
</dbReference>
<keyword evidence="6" id="KW-0443">Lipid metabolism</keyword>
<dbReference type="AlphaFoldDB" id="A0ABD3QV05"/>
<reference evidence="14 15" key="1">
    <citation type="submission" date="2024-10" db="EMBL/GenBank/DDBJ databases">
        <title>Updated reference genomes for cyclostephanoid diatoms.</title>
        <authorList>
            <person name="Roberts W.R."/>
            <person name="Alverson A.J."/>
        </authorList>
    </citation>
    <scope>NUCLEOTIDE SEQUENCE [LARGE SCALE GENOMIC DNA]</scope>
    <source>
        <strain evidence="14 15">AJA010-31</strain>
    </source>
</reference>
<keyword evidence="5" id="KW-0276">Fatty acid metabolism</keyword>
<dbReference type="GO" id="GO:0005739">
    <property type="term" value="C:mitochondrion"/>
    <property type="evidence" value="ECO:0007669"/>
    <property type="project" value="UniProtKB-SubCell"/>
</dbReference>
<comment type="caution">
    <text evidence="14">The sequence shown here is derived from an EMBL/GenBank/DDBJ whole genome shotgun (WGS) entry which is preliminary data.</text>
</comment>
<keyword evidence="8 11" id="KW-0012">Acyltransferase</keyword>
<organism evidence="14 15">
    <name type="scientific">Cyclotella atomus</name>
    <dbReference type="NCBI Taxonomy" id="382360"/>
    <lineage>
        <taxon>Eukaryota</taxon>
        <taxon>Sar</taxon>
        <taxon>Stramenopiles</taxon>
        <taxon>Ochrophyta</taxon>
        <taxon>Bacillariophyta</taxon>
        <taxon>Coscinodiscophyceae</taxon>
        <taxon>Thalassiosirophycidae</taxon>
        <taxon>Stephanodiscales</taxon>
        <taxon>Stephanodiscaceae</taxon>
        <taxon>Cyclotella</taxon>
    </lineage>
</organism>
<feature type="domain" description="Thiolase N-terminal" evidence="12">
    <location>
        <begin position="21"/>
        <end position="292"/>
    </location>
</feature>
<keyword evidence="15" id="KW-1185">Reference proteome</keyword>
<dbReference type="Proteomes" id="UP001530400">
    <property type="component" value="Unassembled WGS sequence"/>
</dbReference>
<dbReference type="Pfam" id="PF00108">
    <property type="entry name" value="Thiolase_N"/>
    <property type="match status" value="1"/>
</dbReference>
<evidence type="ECO:0000256" key="5">
    <source>
        <dbReference type="ARBA" id="ARBA00022832"/>
    </source>
</evidence>
<evidence type="ECO:0000256" key="2">
    <source>
        <dbReference type="ARBA" id="ARBA00010982"/>
    </source>
</evidence>
<accession>A0ABD3QV05</accession>
<dbReference type="InterPro" id="IPR020616">
    <property type="entry name" value="Thiolase_N"/>
</dbReference>
<keyword evidence="4 11" id="KW-0808">Transferase</keyword>
<dbReference type="PIRSF" id="PIRSF000429">
    <property type="entry name" value="Ac-CoA_Ac_transf"/>
    <property type="match status" value="1"/>
</dbReference>
<evidence type="ECO:0000256" key="7">
    <source>
        <dbReference type="ARBA" id="ARBA00023128"/>
    </source>
</evidence>
<evidence type="ECO:0000259" key="13">
    <source>
        <dbReference type="Pfam" id="PF02803"/>
    </source>
</evidence>
<dbReference type="InterPro" id="IPR002155">
    <property type="entry name" value="Thiolase"/>
</dbReference>
<feature type="domain" description="Thiolase C-terminal" evidence="13">
    <location>
        <begin position="300"/>
        <end position="439"/>
    </location>
</feature>
<dbReference type="PANTHER" id="PTHR18919">
    <property type="entry name" value="ACETYL-COA C-ACYLTRANSFERASE"/>
    <property type="match status" value="1"/>
</dbReference>
<dbReference type="Pfam" id="PF02803">
    <property type="entry name" value="Thiolase_C"/>
    <property type="match status" value="1"/>
</dbReference>
<dbReference type="Gene3D" id="3.40.47.10">
    <property type="match status" value="1"/>
</dbReference>
<keyword evidence="3" id="KW-0963">Cytoplasm</keyword>
<evidence type="ECO:0000256" key="8">
    <source>
        <dbReference type="ARBA" id="ARBA00023315"/>
    </source>
</evidence>
<evidence type="ECO:0000313" key="15">
    <source>
        <dbReference type="Proteomes" id="UP001530400"/>
    </source>
</evidence>
<feature type="active site" description="Proton acceptor" evidence="10">
    <location>
        <position position="396"/>
    </location>
</feature>
<evidence type="ECO:0000256" key="1">
    <source>
        <dbReference type="ARBA" id="ARBA00004173"/>
    </source>
</evidence>
<proteinExistence type="inferred from homology"/>
<feature type="active site" description="Acyl-thioester intermediate" evidence="10">
    <location>
        <position position="105"/>
    </location>
</feature>
<dbReference type="InterPro" id="IPR020617">
    <property type="entry name" value="Thiolase_C"/>
</dbReference>
<dbReference type="CDD" id="cd00751">
    <property type="entry name" value="thiolase"/>
    <property type="match status" value="1"/>
</dbReference>
<dbReference type="PROSITE" id="PS00737">
    <property type="entry name" value="THIOLASE_2"/>
    <property type="match status" value="1"/>
</dbReference>